<gene>
    <name evidence="9" type="ORF">SMD31_19615</name>
</gene>
<feature type="domain" description="ABC transmembrane type-1" evidence="8">
    <location>
        <begin position="91"/>
        <end position="285"/>
    </location>
</feature>
<organism evidence="9 10">
    <name type="scientific">Dongia rigui</name>
    <dbReference type="NCBI Taxonomy" id="940149"/>
    <lineage>
        <taxon>Bacteria</taxon>
        <taxon>Pseudomonadati</taxon>
        <taxon>Pseudomonadota</taxon>
        <taxon>Alphaproteobacteria</taxon>
        <taxon>Rhodospirillales</taxon>
        <taxon>Dongiaceae</taxon>
        <taxon>Dongia</taxon>
    </lineage>
</organism>
<dbReference type="RefSeq" id="WP_320502633.1">
    <property type="nucleotide sequence ID" value="NZ_JAXCLX010000004.1"/>
</dbReference>
<evidence type="ECO:0000256" key="1">
    <source>
        <dbReference type="ARBA" id="ARBA00004651"/>
    </source>
</evidence>
<dbReference type="InterPro" id="IPR050366">
    <property type="entry name" value="BP-dependent_transpt_permease"/>
</dbReference>
<proteinExistence type="inferred from homology"/>
<evidence type="ECO:0000313" key="9">
    <source>
        <dbReference type="EMBL" id="MDY0874159.1"/>
    </source>
</evidence>
<dbReference type="InterPro" id="IPR000515">
    <property type="entry name" value="MetI-like"/>
</dbReference>
<name>A0ABU5E4Q1_9PROT</name>
<dbReference type="PANTHER" id="PTHR43386:SF25">
    <property type="entry name" value="PEPTIDE ABC TRANSPORTER PERMEASE PROTEIN"/>
    <property type="match status" value="1"/>
</dbReference>
<evidence type="ECO:0000256" key="3">
    <source>
        <dbReference type="ARBA" id="ARBA00022475"/>
    </source>
</evidence>
<dbReference type="Pfam" id="PF12911">
    <property type="entry name" value="OppC_N"/>
    <property type="match status" value="1"/>
</dbReference>
<protein>
    <submittedName>
        <fullName evidence="9">ABC transporter permease</fullName>
    </submittedName>
</protein>
<evidence type="ECO:0000256" key="6">
    <source>
        <dbReference type="ARBA" id="ARBA00023136"/>
    </source>
</evidence>
<dbReference type="SUPFAM" id="SSF161098">
    <property type="entry name" value="MetI-like"/>
    <property type="match status" value="1"/>
</dbReference>
<evidence type="ECO:0000259" key="8">
    <source>
        <dbReference type="PROSITE" id="PS50928"/>
    </source>
</evidence>
<feature type="transmembrane region" description="Helical" evidence="7">
    <location>
        <begin position="97"/>
        <end position="118"/>
    </location>
</feature>
<sequence length="295" mass="32357">MAEAVMDKKVPKARRSKVASALRELRKAPLTAWFGMIVVTIYILLAVFAPLLAPFKEAEVLADAFLPWEAPYYLGTDQLGRDMLTRMIFAARNSMGIAFAATLLAFFSGGLLGILSALLKGWFDQIISRIVDAVMAIPSLIFALMVLSIFKQPTATNIILVIGIVDATRVFRLTRAVAMNVVALDFVEAAKLRGEKISWVVFREIVPNIMPPLVTEFGLRYCFVFLTISALSFLGLGLQPPTADWGLMVRENATLITYGDITPLLPAGAIALLTVAINFIVDWFLNKTSGLRDGQ</sequence>
<keyword evidence="3" id="KW-1003">Cell membrane</keyword>
<dbReference type="InterPro" id="IPR035906">
    <property type="entry name" value="MetI-like_sf"/>
</dbReference>
<accession>A0ABU5E4Q1</accession>
<keyword evidence="5 7" id="KW-1133">Transmembrane helix</keyword>
<keyword evidence="6 7" id="KW-0472">Membrane</keyword>
<evidence type="ECO:0000256" key="5">
    <source>
        <dbReference type="ARBA" id="ARBA00022989"/>
    </source>
</evidence>
<reference evidence="9 10" key="1">
    <citation type="journal article" date="2013" name="Antonie Van Leeuwenhoek">
        <title>Dongia rigui sp. nov., isolated from freshwater of a large wetland in Korea.</title>
        <authorList>
            <person name="Baik K.S."/>
            <person name="Hwang Y.M."/>
            <person name="Choi J.S."/>
            <person name="Kwon J."/>
            <person name="Seong C.N."/>
        </authorList>
    </citation>
    <scope>NUCLEOTIDE SEQUENCE [LARGE SCALE GENOMIC DNA]</scope>
    <source>
        <strain evidence="9 10">04SU4-P</strain>
    </source>
</reference>
<evidence type="ECO:0000256" key="2">
    <source>
        <dbReference type="ARBA" id="ARBA00022448"/>
    </source>
</evidence>
<comment type="similarity">
    <text evidence="7">Belongs to the binding-protein-dependent transport system permease family.</text>
</comment>
<dbReference type="Gene3D" id="1.10.3720.10">
    <property type="entry name" value="MetI-like"/>
    <property type="match status" value="1"/>
</dbReference>
<comment type="subcellular location">
    <subcellularLocation>
        <location evidence="1 7">Cell membrane</location>
        <topology evidence="1 7">Multi-pass membrane protein</topology>
    </subcellularLocation>
</comment>
<dbReference type="Pfam" id="PF00528">
    <property type="entry name" value="BPD_transp_1"/>
    <property type="match status" value="1"/>
</dbReference>
<keyword evidence="10" id="KW-1185">Reference proteome</keyword>
<feature type="transmembrane region" description="Helical" evidence="7">
    <location>
        <begin position="264"/>
        <end position="285"/>
    </location>
</feature>
<evidence type="ECO:0000313" key="10">
    <source>
        <dbReference type="Proteomes" id="UP001271769"/>
    </source>
</evidence>
<dbReference type="InterPro" id="IPR025966">
    <property type="entry name" value="OppC_N"/>
</dbReference>
<dbReference type="PANTHER" id="PTHR43386">
    <property type="entry name" value="OLIGOPEPTIDE TRANSPORT SYSTEM PERMEASE PROTEIN APPC"/>
    <property type="match status" value="1"/>
</dbReference>
<feature type="transmembrane region" description="Helical" evidence="7">
    <location>
        <begin position="130"/>
        <end position="149"/>
    </location>
</feature>
<feature type="transmembrane region" description="Helical" evidence="7">
    <location>
        <begin position="30"/>
        <end position="53"/>
    </location>
</feature>
<keyword evidence="2 7" id="KW-0813">Transport</keyword>
<dbReference type="PROSITE" id="PS50928">
    <property type="entry name" value="ABC_TM1"/>
    <property type="match status" value="1"/>
</dbReference>
<evidence type="ECO:0000256" key="4">
    <source>
        <dbReference type="ARBA" id="ARBA00022692"/>
    </source>
</evidence>
<feature type="transmembrane region" description="Helical" evidence="7">
    <location>
        <begin position="218"/>
        <end position="238"/>
    </location>
</feature>
<comment type="caution">
    <text evidence="9">The sequence shown here is derived from an EMBL/GenBank/DDBJ whole genome shotgun (WGS) entry which is preliminary data.</text>
</comment>
<dbReference type="CDD" id="cd06261">
    <property type="entry name" value="TM_PBP2"/>
    <property type="match status" value="1"/>
</dbReference>
<dbReference type="EMBL" id="JAXCLX010000004">
    <property type="protein sequence ID" value="MDY0874159.1"/>
    <property type="molecule type" value="Genomic_DNA"/>
</dbReference>
<keyword evidence="4 7" id="KW-0812">Transmembrane</keyword>
<dbReference type="Proteomes" id="UP001271769">
    <property type="component" value="Unassembled WGS sequence"/>
</dbReference>
<evidence type="ECO:0000256" key="7">
    <source>
        <dbReference type="RuleBase" id="RU363032"/>
    </source>
</evidence>